<evidence type="ECO:0000256" key="1">
    <source>
        <dbReference type="ARBA" id="ARBA00004225"/>
    </source>
</evidence>
<comment type="similarity">
    <text evidence="2 10">Belongs to the mitochondrial carrier (TC 2.A.29) family.</text>
</comment>
<dbReference type="EMBL" id="OVEO01000001">
    <property type="protein sequence ID" value="SPQ93485.1"/>
    <property type="molecule type" value="Genomic_DNA"/>
</dbReference>
<dbReference type="GO" id="GO:0031966">
    <property type="term" value="C:mitochondrial membrane"/>
    <property type="evidence" value="ECO:0007669"/>
    <property type="project" value="UniProtKB-SubCell"/>
</dbReference>
<dbReference type="OrthoDB" id="409586at2759"/>
<evidence type="ECO:0008006" key="15">
    <source>
        <dbReference type="Google" id="ProtNLM"/>
    </source>
</evidence>
<dbReference type="InterPro" id="IPR050567">
    <property type="entry name" value="Mitochondrial_Carrier"/>
</dbReference>
<evidence type="ECO:0000313" key="12">
    <source>
        <dbReference type="EMBL" id="SPQ93485.1"/>
    </source>
</evidence>
<dbReference type="Proteomes" id="UP000290189">
    <property type="component" value="Unassembled WGS sequence"/>
</dbReference>
<dbReference type="OMA" id="WVTATPF"/>
<protein>
    <recommendedName>
        <fullName evidence="15">Mitochondrial carrier protein</fullName>
    </recommendedName>
</protein>
<organism evidence="11 13">
    <name type="scientific">Plasmodiophora brassicae</name>
    <name type="common">Clubroot disease agent</name>
    <dbReference type="NCBI Taxonomy" id="37360"/>
    <lineage>
        <taxon>Eukaryota</taxon>
        <taxon>Sar</taxon>
        <taxon>Rhizaria</taxon>
        <taxon>Endomyxa</taxon>
        <taxon>Phytomyxea</taxon>
        <taxon>Plasmodiophorida</taxon>
        <taxon>Plasmodiophoridae</taxon>
        <taxon>Plasmodiophora</taxon>
    </lineage>
</organism>
<dbReference type="AlphaFoldDB" id="A0A0G4ILH7"/>
<evidence type="ECO:0000313" key="11">
    <source>
        <dbReference type="EMBL" id="CEO95967.1"/>
    </source>
</evidence>
<evidence type="ECO:0000256" key="3">
    <source>
        <dbReference type="ARBA" id="ARBA00022448"/>
    </source>
</evidence>
<feature type="repeat" description="Solcar" evidence="9">
    <location>
        <begin position="210"/>
        <end position="299"/>
    </location>
</feature>
<dbReference type="STRING" id="37360.A0A0G4ILH7"/>
<keyword evidence="4 9" id="KW-0812">Transmembrane</keyword>
<dbReference type="InterPro" id="IPR023395">
    <property type="entry name" value="MCP_dom_sf"/>
</dbReference>
<feature type="repeat" description="Solcar" evidence="9">
    <location>
        <begin position="2"/>
        <end position="89"/>
    </location>
</feature>
<comment type="subcellular location">
    <subcellularLocation>
        <location evidence="1">Mitochondrion membrane</location>
        <topology evidence="1">Multi-pass membrane protein</topology>
    </subcellularLocation>
</comment>
<evidence type="ECO:0000256" key="10">
    <source>
        <dbReference type="RuleBase" id="RU000488"/>
    </source>
</evidence>
<dbReference type="Gene3D" id="1.50.40.10">
    <property type="entry name" value="Mitochondrial carrier domain"/>
    <property type="match status" value="2"/>
</dbReference>
<sequence>MASGVVDIAAGSAGGLLAALVGHPFDTIKVRLQTQPTNPPLYTGFLDCVRQTASGEGLLGFYKGLQSPVIGMVLFNSVQFFAYGQAIEVVRTSFPGDHSKRLTVQQYALCGALTGVAVSAVESPMDLFKSQVQVQVFEKPAEVKPGAKQFRFTGALDAAVQIWRHNGVRGVYQGLNGTLLRNIPAVGLYFGAYEFAKNQLVGPSRNVDQLSDVELLCSGGFAGICYWLFTYPTDIIKSALQTDAVDRPARRYKGIVDCATQLYKQGGASRFFRGLTPCMIRAFPANATCFWGFETAKKALTRE</sequence>
<name>A0A0G4ILH7_PLABS</name>
<dbReference type="Proteomes" id="UP000039324">
    <property type="component" value="Unassembled WGS sequence"/>
</dbReference>
<proteinExistence type="inferred from homology"/>
<keyword evidence="6" id="KW-1133">Transmembrane helix</keyword>
<feature type="repeat" description="Solcar" evidence="9">
    <location>
        <begin position="102"/>
        <end position="199"/>
    </location>
</feature>
<evidence type="ECO:0000256" key="9">
    <source>
        <dbReference type="PROSITE-ProRule" id="PRU00282"/>
    </source>
</evidence>
<keyword evidence="5" id="KW-0677">Repeat</keyword>
<evidence type="ECO:0000256" key="8">
    <source>
        <dbReference type="ARBA" id="ARBA00023136"/>
    </source>
</evidence>
<keyword evidence="8 9" id="KW-0472">Membrane</keyword>
<evidence type="ECO:0000256" key="5">
    <source>
        <dbReference type="ARBA" id="ARBA00022737"/>
    </source>
</evidence>
<reference evidence="11 13" key="1">
    <citation type="submission" date="2015-02" db="EMBL/GenBank/DDBJ databases">
        <authorList>
            <person name="Chooi Y.-H."/>
        </authorList>
    </citation>
    <scope>NUCLEOTIDE SEQUENCE [LARGE SCALE GENOMIC DNA]</scope>
    <source>
        <strain evidence="11">E3</strain>
    </source>
</reference>
<dbReference type="PANTHER" id="PTHR45624:SF24">
    <property type="entry name" value="MITOCHONDRIAL SUBSTRATE CARRIER FAMILY PROTEIN G"/>
    <property type="match status" value="1"/>
</dbReference>
<accession>A0A0G4ILH7</accession>
<dbReference type="EMBL" id="CDSF01000046">
    <property type="protein sequence ID" value="CEO95967.1"/>
    <property type="molecule type" value="Genomic_DNA"/>
</dbReference>
<gene>
    <name evidence="11" type="ORF">PBRA_004657</name>
    <name evidence="12" type="ORF">PLBR_LOCUS700</name>
</gene>
<evidence type="ECO:0000313" key="13">
    <source>
        <dbReference type="Proteomes" id="UP000039324"/>
    </source>
</evidence>
<evidence type="ECO:0000256" key="4">
    <source>
        <dbReference type="ARBA" id="ARBA00022692"/>
    </source>
</evidence>
<dbReference type="PANTHER" id="PTHR45624">
    <property type="entry name" value="MITOCHONDRIAL BASIC AMINO ACIDS TRANSPORTER-RELATED"/>
    <property type="match status" value="1"/>
</dbReference>
<keyword evidence="7 12" id="KW-0496">Mitochondrion</keyword>
<dbReference type="Pfam" id="PF00153">
    <property type="entry name" value="Mito_carr"/>
    <property type="match status" value="3"/>
</dbReference>
<evidence type="ECO:0000256" key="6">
    <source>
        <dbReference type="ARBA" id="ARBA00022989"/>
    </source>
</evidence>
<reference evidence="12 14" key="2">
    <citation type="submission" date="2018-03" db="EMBL/GenBank/DDBJ databases">
        <authorList>
            <person name="Fogelqvist J."/>
        </authorList>
    </citation>
    <scope>NUCLEOTIDE SEQUENCE [LARGE SCALE GENOMIC DNA]</scope>
</reference>
<dbReference type="PROSITE" id="PS50920">
    <property type="entry name" value="SOLCAR"/>
    <property type="match status" value="3"/>
</dbReference>
<keyword evidence="3 10" id="KW-0813">Transport</keyword>
<dbReference type="InterPro" id="IPR018108">
    <property type="entry name" value="MCP_transmembrane"/>
</dbReference>
<keyword evidence="13" id="KW-1185">Reference proteome</keyword>
<evidence type="ECO:0000256" key="7">
    <source>
        <dbReference type="ARBA" id="ARBA00023128"/>
    </source>
</evidence>
<dbReference type="GO" id="GO:0022857">
    <property type="term" value="F:transmembrane transporter activity"/>
    <property type="evidence" value="ECO:0007669"/>
    <property type="project" value="TreeGrafter"/>
</dbReference>
<evidence type="ECO:0000256" key="2">
    <source>
        <dbReference type="ARBA" id="ARBA00006375"/>
    </source>
</evidence>
<evidence type="ECO:0000313" key="14">
    <source>
        <dbReference type="Proteomes" id="UP000290189"/>
    </source>
</evidence>
<dbReference type="SUPFAM" id="SSF103506">
    <property type="entry name" value="Mitochondrial carrier"/>
    <property type="match status" value="1"/>
</dbReference>
<geneLocation type="mitochondrion" evidence="12"/>